<dbReference type="Pfam" id="PF05506">
    <property type="entry name" value="PLipase_C_C"/>
    <property type="match status" value="2"/>
</dbReference>
<dbReference type="OrthoDB" id="980947at2"/>
<evidence type="ECO:0000256" key="3">
    <source>
        <dbReference type="ARBA" id="ARBA00022801"/>
    </source>
</evidence>
<evidence type="ECO:0000259" key="5">
    <source>
        <dbReference type="Pfam" id="PF05506"/>
    </source>
</evidence>
<dbReference type="PANTHER" id="PTHR31956">
    <property type="entry name" value="NON-SPECIFIC PHOSPHOLIPASE C4-RELATED"/>
    <property type="match status" value="1"/>
</dbReference>
<dbReference type="NCBIfam" id="TIGR03396">
    <property type="entry name" value="PC_PLC"/>
    <property type="match status" value="1"/>
</dbReference>
<evidence type="ECO:0000256" key="4">
    <source>
        <dbReference type="SAM" id="Coils"/>
    </source>
</evidence>
<evidence type="ECO:0000256" key="2">
    <source>
        <dbReference type="ARBA" id="ARBA00012018"/>
    </source>
</evidence>
<reference evidence="6 7" key="1">
    <citation type="submission" date="2018-08" db="EMBL/GenBank/DDBJ databases">
        <title>Chitinophagaceae sp. K23C18032701, a novel bacterium isolated from forest soil.</title>
        <authorList>
            <person name="Wang C."/>
        </authorList>
    </citation>
    <scope>NUCLEOTIDE SEQUENCE [LARGE SCALE GENOMIC DNA]</scope>
    <source>
        <strain evidence="6 7">K23C18032701</strain>
    </source>
</reference>
<dbReference type="PANTHER" id="PTHR31956:SF1">
    <property type="entry name" value="NON-SPECIFIC PHOSPHOLIPASE C1"/>
    <property type="match status" value="1"/>
</dbReference>
<keyword evidence="3" id="KW-0378">Hydrolase</keyword>
<evidence type="ECO:0000313" key="6">
    <source>
        <dbReference type="EMBL" id="RFM26819.1"/>
    </source>
</evidence>
<keyword evidence="4" id="KW-0175">Coiled coil</keyword>
<dbReference type="Gene3D" id="3.40.720.10">
    <property type="entry name" value="Alkaline Phosphatase, subunit A"/>
    <property type="match status" value="2"/>
</dbReference>
<dbReference type="InterPro" id="IPR017850">
    <property type="entry name" value="Alkaline_phosphatase_core_sf"/>
</dbReference>
<dbReference type="InterPro" id="IPR007312">
    <property type="entry name" value="Phosphoesterase"/>
</dbReference>
<accession>A0A3E1NFS9</accession>
<dbReference type="Pfam" id="PF04185">
    <property type="entry name" value="Phosphoesterase"/>
    <property type="match status" value="2"/>
</dbReference>
<dbReference type="AlphaFoldDB" id="A0A3E1NFS9"/>
<dbReference type="GO" id="GO:0016042">
    <property type="term" value="P:lipid catabolic process"/>
    <property type="evidence" value="ECO:0007669"/>
    <property type="project" value="InterPro"/>
</dbReference>
<dbReference type="InterPro" id="IPR006311">
    <property type="entry name" value="TAT_signal"/>
</dbReference>
<dbReference type="Proteomes" id="UP000261284">
    <property type="component" value="Unassembled WGS sequence"/>
</dbReference>
<feature type="domain" description="Bacterial phospholipase C C-terminal" evidence="5">
    <location>
        <begin position="754"/>
        <end position="829"/>
    </location>
</feature>
<dbReference type="RefSeq" id="WP_116848603.1">
    <property type="nucleotide sequence ID" value="NZ_QTJU01000007.1"/>
</dbReference>
<dbReference type="PROSITE" id="PS51318">
    <property type="entry name" value="TAT"/>
    <property type="match status" value="1"/>
</dbReference>
<dbReference type="EMBL" id="QTJU01000007">
    <property type="protein sequence ID" value="RFM26819.1"/>
    <property type="molecule type" value="Genomic_DNA"/>
</dbReference>
<proteinExistence type="inferred from homology"/>
<evidence type="ECO:0000313" key="7">
    <source>
        <dbReference type="Proteomes" id="UP000261284"/>
    </source>
</evidence>
<feature type="coiled-coil region" evidence="4">
    <location>
        <begin position="277"/>
        <end position="332"/>
    </location>
</feature>
<dbReference type="InterPro" id="IPR017767">
    <property type="entry name" value="PC-PLC"/>
</dbReference>
<organism evidence="6 7">
    <name type="scientific">Deminuibacter soli</name>
    <dbReference type="NCBI Taxonomy" id="2291815"/>
    <lineage>
        <taxon>Bacteria</taxon>
        <taxon>Pseudomonadati</taxon>
        <taxon>Bacteroidota</taxon>
        <taxon>Chitinophagia</taxon>
        <taxon>Chitinophagales</taxon>
        <taxon>Chitinophagaceae</taxon>
        <taxon>Deminuibacter</taxon>
    </lineage>
</organism>
<dbReference type="GO" id="GO:0034480">
    <property type="term" value="F:phosphatidylcholine phospholipase C activity"/>
    <property type="evidence" value="ECO:0007669"/>
    <property type="project" value="UniProtKB-EC"/>
</dbReference>
<sequence>MDTRREFLRKSMLLSGAAGFSNLLPGSIQRALAIDPAPGSTFLDAEHIVILMQENRSFDHCFGTLRGVRGFNDPRAIRLPNDKPVWFQSNAAGETYAPFRLDIRDTKITWMGSLPHSRASQVDAHNQGKYDQWLIAKASGNKAYAGMPLTMGYYSREDLPFNYAMADAFTICDQNFCSAMTSTTPNRSFFWTGKITHEENGIPKANIRNDDFSYGKMDWKTFPELLEANGIAWKFYQNALSCGGGFEGEERSWLSNFGCNLLEFFKPYNVKFAPQYIKALQKQADTLPGEINKLQEESPSDEDTAAKIKAAIQKKQEVLSKAQDELLQWNAAKFEKLSPEEQRLFFNAFTVNEKDPDYRSITSLTYEENGASRTLKVPKGDLLHQFRSDVENNQLPTVSWLAAPQNFSDHPSAPWYGAWYVSEVLDILTKNPEVWKKTIFIVTYDENDGYFDHVPPFSIPDNNKPGTGKCSAGIETEIEFVRLENELKQGVPKKQAREGAIGLGFRVPMIIASPWSRGGKVCSQLFDHTSTLQFLETFVNKKFNKSIHVDNISQWRRTICGDLTTAFTPFNNSQLERIPFLERNTHVENIFNARFKQEPAGYRQVTDNDVQAFVTAPASAGVMPRQEPGVRPSAALPYELHTNGQLSDDRKKFVLRLQAGNAVWKGQAAGAPFSVYAPGKYEGQGNEATETSRVWSFAAKAGDTLTYEWPLHAFENKQYHLRAYGPNGFYREFKGTANDQLLAECSYESKGRADVLTGNIVLHLRNAAATKSCTVQLKHGSTGKLLQSVNIGAGKTESVVVNLDTSHQWYDVQLSIDGTPEFFRHYCGRVETGKEGVTDPVMGGVV</sequence>
<keyword evidence="7" id="KW-1185">Reference proteome</keyword>
<comment type="similarity">
    <text evidence="1">Belongs to the bacterial phospholipase C family.</text>
</comment>
<dbReference type="SUPFAM" id="SSF53649">
    <property type="entry name" value="Alkaline phosphatase-like"/>
    <property type="match status" value="1"/>
</dbReference>
<gene>
    <name evidence="6" type="ORF">DXN05_17680</name>
</gene>
<evidence type="ECO:0000256" key="1">
    <source>
        <dbReference type="ARBA" id="ARBA00009717"/>
    </source>
</evidence>
<dbReference type="EC" id="3.1.4.3" evidence="2"/>
<comment type="caution">
    <text evidence="6">The sequence shown here is derived from an EMBL/GenBank/DDBJ whole genome shotgun (WGS) entry which is preliminary data.</text>
</comment>
<feature type="domain" description="Bacterial phospholipase C C-terminal" evidence="5">
    <location>
        <begin position="632"/>
        <end position="735"/>
    </location>
</feature>
<dbReference type="InterPro" id="IPR008475">
    <property type="entry name" value="PLipase_C_C"/>
</dbReference>
<name>A0A3E1NFS9_9BACT</name>
<protein>
    <recommendedName>
        <fullName evidence="2">phospholipase C</fullName>
        <ecNumber evidence="2">3.1.4.3</ecNumber>
    </recommendedName>
</protein>